<evidence type="ECO:0000313" key="3">
    <source>
        <dbReference type="EMBL" id="KAF9584671.1"/>
    </source>
</evidence>
<evidence type="ECO:0000256" key="2">
    <source>
        <dbReference type="SAM" id="SignalP"/>
    </source>
</evidence>
<proteinExistence type="predicted"/>
<name>A0A9P6G0N3_9FUNG</name>
<reference evidence="3" key="1">
    <citation type="journal article" date="2020" name="Fungal Divers.">
        <title>Resolving the Mortierellaceae phylogeny through synthesis of multi-gene phylogenetics and phylogenomics.</title>
        <authorList>
            <person name="Vandepol N."/>
            <person name="Liber J."/>
            <person name="Desiro A."/>
            <person name="Na H."/>
            <person name="Kennedy M."/>
            <person name="Barry K."/>
            <person name="Grigoriev I.V."/>
            <person name="Miller A.N."/>
            <person name="O'Donnell K."/>
            <person name="Stajich J.E."/>
            <person name="Bonito G."/>
        </authorList>
    </citation>
    <scope>NUCLEOTIDE SEQUENCE</scope>
    <source>
        <strain evidence="3">KOD1015</strain>
    </source>
</reference>
<dbReference type="EMBL" id="JAABOA010000357">
    <property type="protein sequence ID" value="KAF9584671.1"/>
    <property type="molecule type" value="Genomic_DNA"/>
</dbReference>
<dbReference type="AlphaFoldDB" id="A0A9P6G0N3"/>
<organism evidence="3 4">
    <name type="scientific">Lunasporangiospora selenospora</name>
    <dbReference type="NCBI Taxonomy" id="979761"/>
    <lineage>
        <taxon>Eukaryota</taxon>
        <taxon>Fungi</taxon>
        <taxon>Fungi incertae sedis</taxon>
        <taxon>Mucoromycota</taxon>
        <taxon>Mortierellomycotina</taxon>
        <taxon>Mortierellomycetes</taxon>
        <taxon>Mortierellales</taxon>
        <taxon>Mortierellaceae</taxon>
        <taxon>Lunasporangiospora</taxon>
    </lineage>
</organism>
<keyword evidence="2" id="KW-0732">Signal</keyword>
<keyword evidence="4" id="KW-1185">Reference proteome</keyword>
<gene>
    <name evidence="3" type="ORF">BGW38_005630</name>
</gene>
<evidence type="ECO:0000256" key="1">
    <source>
        <dbReference type="SAM" id="MobiDB-lite"/>
    </source>
</evidence>
<protein>
    <submittedName>
        <fullName evidence="3">Uncharacterized protein</fullName>
    </submittedName>
</protein>
<sequence length="232" mass="25009">MGPPHASNTMHLSTAIAIIAASALTIFADAALTPAEKASIDLKAGFSDTNYCGPCLSKAMNNHFPHACAPGMNSDMINARPAGPSAEEEHCLCVAFQDLSWMKADCSAECPYVHQKATMKYFLPSSKIEGCDKWINFETGEEKVVDGHGIKDPSHVPEVFAIADAPPSIQKAAEDDKGYDVTINVTMDDKKKEELESGSKEEAKEATEKAEEPKEAEPKAAEPQAEKPKEEL</sequence>
<accession>A0A9P6G0N3</accession>
<dbReference type="OrthoDB" id="2422218at2759"/>
<feature type="region of interest" description="Disordered" evidence="1">
    <location>
        <begin position="187"/>
        <end position="232"/>
    </location>
</feature>
<evidence type="ECO:0000313" key="4">
    <source>
        <dbReference type="Proteomes" id="UP000780801"/>
    </source>
</evidence>
<feature type="chain" id="PRO_5040467189" evidence="2">
    <location>
        <begin position="31"/>
        <end position="232"/>
    </location>
</feature>
<dbReference type="Proteomes" id="UP000780801">
    <property type="component" value="Unassembled WGS sequence"/>
</dbReference>
<comment type="caution">
    <text evidence="3">The sequence shown here is derived from an EMBL/GenBank/DDBJ whole genome shotgun (WGS) entry which is preliminary data.</text>
</comment>
<feature type="signal peptide" evidence="2">
    <location>
        <begin position="1"/>
        <end position="30"/>
    </location>
</feature>